<dbReference type="InterPro" id="IPR040982">
    <property type="entry name" value="DNA_pol3_finger"/>
</dbReference>
<keyword evidence="1" id="KW-0808">Transferase</keyword>
<dbReference type="EMBL" id="AJWY01011474">
    <property type="protein sequence ID" value="EKC52659.1"/>
    <property type="molecule type" value="Genomic_DNA"/>
</dbReference>
<evidence type="ECO:0000256" key="3">
    <source>
        <dbReference type="ARBA" id="ARBA00022705"/>
    </source>
</evidence>
<evidence type="ECO:0000259" key="5">
    <source>
        <dbReference type="Pfam" id="PF07733"/>
    </source>
</evidence>
<feature type="domain" description="DNA polymerase III alpha subunit finger" evidence="6">
    <location>
        <begin position="60"/>
        <end position="158"/>
    </location>
</feature>
<reference evidence="7" key="1">
    <citation type="journal article" date="2013" name="Environ. Microbiol.">
        <title>Microbiota from the distal guts of lean and obese adolescents exhibit partial functional redundancy besides clear differences in community structure.</title>
        <authorList>
            <person name="Ferrer M."/>
            <person name="Ruiz A."/>
            <person name="Lanza F."/>
            <person name="Haange S.B."/>
            <person name="Oberbach A."/>
            <person name="Till H."/>
            <person name="Bargiela R."/>
            <person name="Campoy C."/>
            <person name="Segura M.T."/>
            <person name="Richter M."/>
            <person name="von Bergen M."/>
            <person name="Seifert J."/>
            <person name="Suarez A."/>
        </authorList>
    </citation>
    <scope>NUCLEOTIDE SEQUENCE</scope>
</reference>
<evidence type="ECO:0000259" key="6">
    <source>
        <dbReference type="Pfam" id="PF17657"/>
    </source>
</evidence>
<dbReference type="Gene3D" id="3.30.1900.20">
    <property type="match status" value="1"/>
</dbReference>
<dbReference type="InterPro" id="IPR011708">
    <property type="entry name" value="DNA_pol3_alpha_NTPase_dom"/>
</dbReference>
<dbReference type="AlphaFoldDB" id="K1SB46"/>
<dbReference type="GO" id="GO:0006260">
    <property type="term" value="P:DNA replication"/>
    <property type="evidence" value="ECO:0007669"/>
    <property type="project" value="UniProtKB-KW"/>
</dbReference>
<keyword evidence="3" id="KW-0235">DNA replication</keyword>
<dbReference type="GO" id="GO:0008408">
    <property type="term" value="F:3'-5' exonuclease activity"/>
    <property type="evidence" value="ECO:0007669"/>
    <property type="project" value="InterPro"/>
</dbReference>
<dbReference type="GO" id="GO:0003887">
    <property type="term" value="F:DNA-directed DNA polymerase activity"/>
    <property type="evidence" value="ECO:0007669"/>
    <property type="project" value="UniProtKB-KW"/>
</dbReference>
<dbReference type="PANTHER" id="PTHR32294">
    <property type="entry name" value="DNA POLYMERASE III SUBUNIT ALPHA"/>
    <property type="match status" value="1"/>
</dbReference>
<protein>
    <submittedName>
        <fullName evidence="7">DNA polymerase III, alpha subunit (Gram-positive type)</fullName>
    </submittedName>
</protein>
<feature type="non-terminal residue" evidence="7">
    <location>
        <position position="171"/>
    </location>
</feature>
<comment type="caution">
    <text evidence="7">The sequence shown here is derived from an EMBL/GenBank/DDBJ whole genome shotgun (WGS) entry which is preliminary data.</text>
</comment>
<sequence>RTTGQHPGGIVVLPVGEEINTFTPVQHPANDMTTATVTTHFDYHSIDHNLLKLDILGHDDPTMIRMLQDLTGLDPQTIPLDDQTVMSLFMNTSALGVEPEDINGIPLGCLGIPEFGTDFAMQMVIDAKPTEFSDLIRISGLSHGTDVWLGNAQTLIEQGIATISTAICTRD</sequence>
<dbReference type="InterPro" id="IPR004805">
    <property type="entry name" value="DnaE2/DnaE/PolC"/>
</dbReference>
<dbReference type="Pfam" id="PF07733">
    <property type="entry name" value="DNA_pol3_alpha"/>
    <property type="match status" value="1"/>
</dbReference>
<feature type="non-terminal residue" evidence="7">
    <location>
        <position position="1"/>
    </location>
</feature>
<proteinExistence type="predicted"/>
<keyword evidence="2" id="KW-0548">Nucleotidyltransferase</keyword>
<feature type="domain" description="Bacterial DNA polymerase III alpha subunit NTPase" evidence="5">
    <location>
        <begin position="1"/>
        <end position="57"/>
    </location>
</feature>
<dbReference type="PANTHER" id="PTHR32294:SF5">
    <property type="entry name" value="DNA POLYMERASE III POLC-TYPE"/>
    <property type="match status" value="1"/>
</dbReference>
<dbReference type="Gene3D" id="6.10.140.1510">
    <property type="match status" value="1"/>
</dbReference>
<gene>
    <name evidence="7" type="ORF">LEA_16779</name>
</gene>
<dbReference type="Pfam" id="PF17657">
    <property type="entry name" value="DNA_pol3_finger"/>
    <property type="match status" value="1"/>
</dbReference>
<keyword evidence="4" id="KW-0239">DNA-directed DNA polymerase</keyword>
<evidence type="ECO:0000256" key="4">
    <source>
        <dbReference type="ARBA" id="ARBA00022932"/>
    </source>
</evidence>
<dbReference type="InterPro" id="IPR044923">
    <property type="entry name" value="PolC_middle_finger_sf"/>
</dbReference>
<evidence type="ECO:0000313" key="7">
    <source>
        <dbReference type="EMBL" id="EKC52659.1"/>
    </source>
</evidence>
<evidence type="ECO:0000256" key="2">
    <source>
        <dbReference type="ARBA" id="ARBA00022695"/>
    </source>
</evidence>
<evidence type="ECO:0000256" key="1">
    <source>
        <dbReference type="ARBA" id="ARBA00022679"/>
    </source>
</evidence>
<organism evidence="7">
    <name type="scientific">human gut metagenome</name>
    <dbReference type="NCBI Taxonomy" id="408170"/>
    <lineage>
        <taxon>unclassified sequences</taxon>
        <taxon>metagenomes</taxon>
        <taxon>organismal metagenomes</taxon>
    </lineage>
</organism>
<name>K1SB46_9ZZZZ</name>
<dbReference type="Gene3D" id="1.10.150.700">
    <property type="entry name" value="PolC, middle finger domain"/>
    <property type="match status" value="1"/>
</dbReference>
<accession>K1SB46</accession>